<sequence length="173" mass="18734">MRNITRLTNACATYLLAGGAVLTAAPPSAADYDQYAMNGTFTVVSNGEWAQMNGRYQDQPTVRSTWTVTSTCSTGITCAGKVTSSLGWTEDVYTEGGYFWFVRHPVPDWIPCPDGSTAPGIQVYRFYPAKQDGTSQPISDLWLGEDQTTGASGNCGRNQSLVLNMPLKITKVT</sequence>
<keyword evidence="1" id="KW-0732">Signal</keyword>
<proteinExistence type="predicted"/>
<dbReference type="KEGG" id="maic:MAIC_16060"/>
<feature type="chain" id="PRO_5041971518" description="Secreted protein" evidence="1">
    <location>
        <begin position="30"/>
        <end position="173"/>
    </location>
</feature>
<feature type="signal peptide" evidence="1">
    <location>
        <begin position="1"/>
        <end position="29"/>
    </location>
</feature>
<dbReference type="Proteomes" id="UP000467327">
    <property type="component" value="Chromosome"/>
</dbReference>
<accession>A0AAD1HM96</accession>
<protein>
    <recommendedName>
        <fullName evidence="4">Secreted protein</fullName>
    </recommendedName>
</protein>
<gene>
    <name evidence="2" type="ORF">MAIC_16060</name>
</gene>
<keyword evidence="3" id="KW-1185">Reference proteome</keyword>
<reference evidence="2 3" key="1">
    <citation type="journal article" date="2019" name="Emerg. Microbes Infect.">
        <title>Comprehensive subspecies identification of 175 nontuberculous mycobacteria species based on 7547 genomic profiles.</title>
        <authorList>
            <person name="Matsumoto Y."/>
            <person name="Kinjo T."/>
            <person name="Motooka D."/>
            <person name="Nabeya D."/>
            <person name="Jung N."/>
            <person name="Uechi K."/>
            <person name="Horii T."/>
            <person name="Iida T."/>
            <person name="Fujita J."/>
            <person name="Nakamura S."/>
        </authorList>
    </citation>
    <scope>NUCLEOTIDE SEQUENCE [LARGE SCALE GENOMIC DNA]</scope>
    <source>
        <strain evidence="2 3">JCM 6376</strain>
    </source>
</reference>
<dbReference type="EMBL" id="AP022561">
    <property type="protein sequence ID" value="BBX06803.1"/>
    <property type="molecule type" value="Genomic_DNA"/>
</dbReference>
<dbReference type="AlphaFoldDB" id="A0AAD1HM96"/>
<organism evidence="2 3">
    <name type="scientific">Mycolicibacterium aichiense</name>
    <dbReference type="NCBI Taxonomy" id="1799"/>
    <lineage>
        <taxon>Bacteria</taxon>
        <taxon>Bacillati</taxon>
        <taxon>Actinomycetota</taxon>
        <taxon>Actinomycetes</taxon>
        <taxon>Mycobacteriales</taxon>
        <taxon>Mycobacteriaceae</taxon>
        <taxon>Mycolicibacterium</taxon>
    </lineage>
</organism>
<evidence type="ECO:0000313" key="3">
    <source>
        <dbReference type="Proteomes" id="UP000467327"/>
    </source>
</evidence>
<name>A0AAD1HM96_9MYCO</name>
<evidence type="ECO:0008006" key="4">
    <source>
        <dbReference type="Google" id="ProtNLM"/>
    </source>
</evidence>
<evidence type="ECO:0000256" key="1">
    <source>
        <dbReference type="SAM" id="SignalP"/>
    </source>
</evidence>
<evidence type="ECO:0000313" key="2">
    <source>
        <dbReference type="EMBL" id="BBX06803.1"/>
    </source>
</evidence>